<evidence type="ECO:0000313" key="2">
    <source>
        <dbReference type="Proteomes" id="UP000696184"/>
    </source>
</evidence>
<evidence type="ECO:0000313" key="1">
    <source>
        <dbReference type="EMBL" id="MBI6549853.1"/>
    </source>
</evidence>
<dbReference type="EMBL" id="JACOII010000049">
    <property type="protein sequence ID" value="MBI6549853.1"/>
    <property type="molecule type" value="Genomic_DNA"/>
</dbReference>
<reference evidence="1 2" key="1">
    <citation type="submission" date="2020-08" db="EMBL/GenBank/DDBJ databases">
        <title>Description of Xenorhabdus lircayensis sp. nov., the symbiotic bacterium associated with the entomopathogenic nematode Steirnernema unicornum.</title>
        <authorList>
            <person name="Castaneda-Alvarez C."/>
            <person name="Prodan S."/>
            <person name="Zamorano A."/>
            <person name="San-Blas E."/>
            <person name="Aballay E."/>
        </authorList>
    </citation>
    <scope>NUCLEOTIDE SEQUENCE [LARGE SCALE GENOMIC DNA]</scope>
    <source>
        <strain evidence="1 2">VLS</strain>
    </source>
</reference>
<gene>
    <name evidence="1" type="ORF">H8A87_14325</name>
</gene>
<keyword evidence="2" id="KW-1185">Reference proteome</keyword>
<name>A0ABS0U7J3_9GAMM</name>
<dbReference type="Proteomes" id="UP000696184">
    <property type="component" value="Unassembled WGS sequence"/>
</dbReference>
<accession>A0ABS0U7J3</accession>
<organism evidence="1 2">
    <name type="scientific">Xenorhabdus lircayensis</name>
    <dbReference type="NCBI Taxonomy" id="2763499"/>
    <lineage>
        <taxon>Bacteria</taxon>
        <taxon>Pseudomonadati</taxon>
        <taxon>Pseudomonadota</taxon>
        <taxon>Gammaproteobacteria</taxon>
        <taxon>Enterobacterales</taxon>
        <taxon>Morganellaceae</taxon>
        <taxon>Xenorhabdus</taxon>
    </lineage>
</organism>
<comment type="caution">
    <text evidence="1">The sequence shown here is derived from an EMBL/GenBank/DDBJ whole genome shotgun (WGS) entry which is preliminary data.</text>
</comment>
<sequence>MIKITLLLFSGRENYTWNNDSDSHKIDTLLKLFQVGIKGLNMSEHTGKLGFSGFLVEFTDDTEIIANSKGLPKSFYICDGRALNLALSQQLGLELIKYFNLGSEFENKIIEEIYNVEKELYDPSNNVVQYEEQYIEKKNIEKGDKELHDVTSSEIFDTEIISTFSGLSYPIQAGLFKKNFWNTPERIEVNNCYAYACNYASGTFPQPGRYSNKPHEKNIQSIIDGAIADGLVPLDNYKDKEHSPNYVVALYAEPPYPDVFINGLFWDYHWYRLVLGSGERHRRIWGHKLGQMKARKRDNKGKIIRDPCYFDRGIYTEFGGYFIVNNEVKIK</sequence>
<dbReference type="RefSeq" id="WP_198690626.1">
    <property type="nucleotide sequence ID" value="NZ_CAWPUD010000048.1"/>
</dbReference>
<protein>
    <submittedName>
        <fullName evidence="1">Uncharacterized protein</fullName>
    </submittedName>
</protein>
<proteinExistence type="predicted"/>